<keyword evidence="2" id="KW-1185">Reference proteome</keyword>
<protein>
    <submittedName>
        <fullName evidence="1">Transcription factor TFIIE beta subunit, TFIIEB, Tfa2</fullName>
    </submittedName>
</protein>
<organism evidence="1 2">
    <name type="scientific">Coemansia nantahalensis</name>
    <dbReference type="NCBI Taxonomy" id="2789366"/>
    <lineage>
        <taxon>Eukaryota</taxon>
        <taxon>Fungi</taxon>
        <taxon>Fungi incertae sedis</taxon>
        <taxon>Zoopagomycota</taxon>
        <taxon>Kickxellomycotina</taxon>
        <taxon>Kickxellomycetes</taxon>
        <taxon>Kickxellales</taxon>
        <taxon>Kickxellaceae</taxon>
        <taxon>Coemansia</taxon>
    </lineage>
</organism>
<evidence type="ECO:0000313" key="2">
    <source>
        <dbReference type="Proteomes" id="UP001140234"/>
    </source>
</evidence>
<reference evidence="1" key="1">
    <citation type="submission" date="2022-07" db="EMBL/GenBank/DDBJ databases">
        <title>Phylogenomic reconstructions and comparative analyses of Kickxellomycotina fungi.</title>
        <authorList>
            <person name="Reynolds N.K."/>
            <person name="Stajich J.E."/>
            <person name="Barry K."/>
            <person name="Grigoriev I.V."/>
            <person name="Crous P."/>
            <person name="Smith M.E."/>
        </authorList>
    </citation>
    <scope>NUCLEOTIDE SEQUENCE</scope>
    <source>
        <strain evidence="1">CBS 109366</strain>
    </source>
</reference>
<name>A0ACC1K2P4_9FUNG</name>
<accession>A0ACC1K2P4</accession>
<sequence>MPDPYSQGADMRRRVGTGVTAATSSRRTVGEEAEVKIRQEAAIMTRVYQVIDFLVKSQRACTADEIRLHISDFYDDGPEFQHLTSNAKVIYSAKDNTFAYRPEYDIRTPEELVEYLKRLPDRGGLEVKKLSDSYLSDKLPKVIADLRAQKLVLATTDKDGRPRYIFYNHWPLEDQVDEELKQSWARLVVPDESDLSVEMKKAGLKPTQVEELATKGKADDKKPKKAQRKTKITNTHLVDIDLTKDYTPEDA</sequence>
<comment type="caution">
    <text evidence="1">The sequence shown here is derived from an EMBL/GenBank/DDBJ whole genome shotgun (WGS) entry which is preliminary data.</text>
</comment>
<gene>
    <name evidence="1" type="primary">tfa2</name>
    <name evidence="1" type="ORF">IWQ57_001790</name>
</gene>
<dbReference type="EMBL" id="JANBUJ010000382">
    <property type="protein sequence ID" value="KAJ2772382.1"/>
    <property type="molecule type" value="Genomic_DNA"/>
</dbReference>
<proteinExistence type="predicted"/>
<evidence type="ECO:0000313" key="1">
    <source>
        <dbReference type="EMBL" id="KAJ2772382.1"/>
    </source>
</evidence>
<dbReference type="Proteomes" id="UP001140234">
    <property type="component" value="Unassembled WGS sequence"/>
</dbReference>